<dbReference type="eggNOG" id="ENOG502R10R">
    <property type="taxonomic scope" value="Eukaryota"/>
</dbReference>
<dbReference type="VEuPathDB" id="AmoebaDB:EHI7A_070720"/>
<dbReference type="AlphaFoldDB" id="A0A175JMV2"/>
<name>A0A175JMV2_ENTHI</name>
<reference evidence="1 2" key="1">
    <citation type="submission" date="2016-05" db="EMBL/GenBank/DDBJ databases">
        <title>First whole genome sequencing of Entamoeba histolytica HM1:IMSS-clone-6.</title>
        <authorList>
            <person name="Mukherjee Avik.K."/>
            <person name="Izumyama S."/>
            <person name="Nakada-Tsukui K."/>
            <person name="Nozaki T."/>
        </authorList>
    </citation>
    <scope>NUCLEOTIDE SEQUENCE [LARGE SCALE GENOMIC DNA]</scope>
    <source>
        <strain evidence="1 2">HM1:IMSS clone 6</strain>
    </source>
</reference>
<accession>A0A175JMV2</accession>
<evidence type="ECO:0000313" key="1">
    <source>
        <dbReference type="EMBL" id="GAT95059.1"/>
    </source>
</evidence>
<sequence>MLLILFSVIYLVNSQISGCMTDFFIANKEYTSNTFKINFQIDKDYYSFINNYTQVVYGHSVQAGCYVSRNVITETKGNKTHLRYGQCLELTGSTKIPVRCTIIGTFTGTNPLMPQYVYDTLIILPEALYNTVALPTKNMAIKISQVTMREVDCGFSTYPSLYVHSVSNSMANVTLINTNKIIDGIQIGNTIYNNDKWGFYLIPTTSDTISLISIYSEVVVINNIKFKPSFIYQSYSKFPSNIREHCEFKPITTLYDETNSSVIHPLLKGYFMQVNSDWSFINHYTNPVFSSVSDHLTAVFAFQSPIQQFDHFSYFEWQALVTGTYKFQFANTGLGDLGNPVAKDVVLSCNVSQTTQLKQKYNNTHTLYTIKIFSNPRCTLYGNGMTITFFNTSDTVFTTRYAKYVLKSSNQTACTSKDAYCNGMECVPPNVNTSQCGLYCGVCRVGYSCSELGKCVKVVSLNTRNSSISHLFFIELLMIIILLF</sequence>
<proteinExistence type="predicted"/>
<comment type="caution">
    <text evidence="1">The sequence shown here is derived from an EMBL/GenBank/DDBJ whole genome shotgun (WGS) entry which is preliminary data.</text>
</comment>
<dbReference type="Proteomes" id="UP000078387">
    <property type="component" value="Unassembled WGS sequence"/>
</dbReference>
<organism evidence="1 2">
    <name type="scientific">Entamoeba histolytica</name>
    <dbReference type="NCBI Taxonomy" id="5759"/>
    <lineage>
        <taxon>Eukaryota</taxon>
        <taxon>Amoebozoa</taxon>
        <taxon>Evosea</taxon>
        <taxon>Archamoebae</taxon>
        <taxon>Mastigamoebida</taxon>
        <taxon>Entamoebidae</taxon>
        <taxon>Entamoeba</taxon>
    </lineage>
</organism>
<protein>
    <submittedName>
        <fullName evidence="1">Uncharacterized protein</fullName>
    </submittedName>
</protein>
<dbReference type="VEuPathDB" id="AmoebaDB:KM1_140960"/>
<dbReference type="VEuPathDB" id="AmoebaDB:EHI8A_074470"/>
<dbReference type="VEuPathDB" id="AmoebaDB:EHI_192530"/>
<gene>
    <name evidence="1" type="ORF">CL6EHI_192530</name>
</gene>
<dbReference type="VEuPathDB" id="AmoebaDB:EHI5A_118010"/>
<evidence type="ECO:0000313" key="2">
    <source>
        <dbReference type="Proteomes" id="UP000078387"/>
    </source>
</evidence>
<dbReference type="EMBL" id="BDEQ01000001">
    <property type="protein sequence ID" value="GAT95059.1"/>
    <property type="molecule type" value="Genomic_DNA"/>
</dbReference>